<dbReference type="EMBL" id="JBAHYK010000729">
    <property type="protein sequence ID" value="KAL0571690.1"/>
    <property type="molecule type" value="Genomic_DNA"/>
</dbReference>
<protein>
    <submittedName>
        <fullName evidence="1">Uncharacterized protein</fullName>
    </submittedName>
</protein>
<dbReference type="Proteomes" id="UP001465976">
    <property type="component" value="Unassembled WGS sequence"/>
</dbReference>
<accession>A0ABR3F8V4</accession>
<name>A0ABR3F8V4_9AGAR</name>
<organism evidence="1 2">
    <name type="scientific">Marasmius crinis-equi</name>
    <dbReference type="NCBI Taxonomy" id="585013"/>
    <lineage>
        <taxon>Eukaryota</taxon>
        <taxon>Fungi</taxon>
        <taxon>Dikarya</taxon>
        <taxon>Basidiomycota</taxon>
        <taxon>Agaricomycotina</taxon>
        <taxon>Agaricomycetes</taxon>
        <taxon>Agaricomycetidae</taxon>
        <taxon>Agaricales</taxon>
        <taxon>Marasmiineae</taxon>
        <taxon>Marasmiaceae</taxon>
        <taxon>Marasmius</taxon>
    </lineage>
</organism>
<reference evidence="1 2" key="1">
    <citation type="submission" date="2024-02" db="EMBL/GenBank/DDBJ databases">
        <title>A draft genome for the cacao thread blight pathogen Marasmius crinis-equi.</title>
        <authorList>
            <person name="Cohen S.P."/>
            <person name="Baruah I.K."/>
            <person name="Amoako-Attah I."/>
            <person name="Bukari Y."/>
            <person name="Meinhardt L.W."/>
            <person name="Bailey B.A."/>
        </authorList>
    </citation>
    <scope>NUCLEOTIDE SEQUENCE [LARGE SCALE GENOMIC DNA]</scope>
    <source>
        <strain evidence="1 2">GH-76</strain>
    </source>
</reference>
<sequence>MNVNKATIEDSNPSTPPLPDSLISGFTHLPFSSHIFVFGCSSLLPPYHAALTLHSSVALPIGTPSCIWGHAERRDVSHHTTYDVASSNTHAVLMALAFVYYADSAEHPQIFLIWPKPGVGILYIPPNTSFISPFAIFAYPLACFRNARWSSSLPSKPLF</sequence>
<proteinExistence type="predicted"/>
<evidence type="ECO:0000313" key="2">
    <source>
        <dbReference type="Proteomes" id="UP001465976"/>
    </source>
</evidence>
<comment type="caution">
    <text evidence="1">The sequence shown here is derived from an EMBL/GenBank/DDBJ whole genome shotgun (WGS) entry which is preliminary data.</text>
</comment>
<keyword evidence="2" id="KW-1185">Reference proteome</keyword>
<gene>
    <name evidence="1" type="ORF">V5O48_010267</name>
</gene>
<evidence type="ECO:0000313" key="1">
    <source>
        <dbReference type="EMBL" id="KAL0571690.1"/>
    </source>
</evidence>